<feature type="transmembrane region" description="Helical" evidence="6">
    <location>
        <begin position="106"/>
        <end position="127"/>
    </location>
</feature>
<dbReference type="GO" id="GO:0005886">
    <property type="term" value="C:plasma membrane"/>
    <property type="evidence" value="ECO:0007669"/>
    <property type="project" value="UniProtKB-SubCell"/>
</dbReference>
<accession>A0A2M9G589</accession>
<evidence type="ECO:0000256" key="5">
    <source>
        <dbReference type="ARBA" id="ARBA00023136"/>
    </source>
</evidence>
<dbReference type="PROSITE" id="PS50850">
    <property type="entry name" value="MFS"/>
    <property type="match status" value="1"/>
</dbReference>
<dbReference type="PANTHER" id="PTHR43124">
    <property type="entry name" value="PURINE EFFLUX PUMP PBUE"/>
    <property type="match status" value="1"/>
</dbReference>
<feature type="transmembrane region" description="Helical" evidence="6">
    <location>
        <begin position="384"/>
        <end position="402"/>
    </location>
</feature>
<protein>
    <recommendedName>
        <fullName evidence="7">Major facilitator superfamily (MFS) profile domain-containing protein</fullName>
    </recommendedName>
</protein>
<feature type="transmembrane region" description="Helical" evidence="6">
    <location>
        <begin position="314"/>
        <end position="334"/>
    </location>
</feature>
<dbReference type="OrthoDB" id="272777at2"/>
<proteinExistence type="predicted"/>
<comment type="caution">
    <text evidence="8">The sequence shown here is derived from an EMBL/GenBank/DDBJ whole genome shotgun (WGS) entry which is preliminary data.</text>
</comment>
<evidence type="ECO:0000256" key="4">
    <source>
        <dbReference type="ARBA" id="ARBA00022989"/>
    </source>
</evidence>
<dbReference type="InterPro" id="IPR050189">
    <property type="entry name" value="MFS_Efflux_Transporters"/>
</dbReference>
<feature type="transmembrane region" description="Helical" evidence="6">
    <location>
        <begin position="258"/>
        <end position="275"/>
    </location>
</feature>
<sequence>MTARGGAGFGRIVAGIVVLVSGSLLAWLLRYGTAVVLPGFQADFGADPAALGALAAAYFWPYAAMQPFAGLQSDFWGPRRTFAFWLAVAGLGTLLFALAPSYPLALIGRALGGAGVGIVLVVAFSLLARWFGDRHFGTIAGLFAATGPIGGLLAAHPLAALAEAFGWRTAFVIVAGWLLLTALAAVLTLPGPADRRVGVSMGEAFHGLVRAARVRNLWPCAAHAFVALGILSAMQGLWTLPFLGTAYSLSPAAATDVLQAWSIGLLVALPAWGYVADRLLRSDKRAMLASVALHVLPWLWLAMAPSALPMDALFPLFLYLALMNGCWMPAYALVNRSAPPEVRGSALGLMNLAFFLGAACFQQFSGLLIGQFSTDPATAPLDAYRWLFAAFVGALIVSALALTRARDRRDGSD</sequence>
<dbReference type="Gene3D" id="1.20.1250.20">
    <property type="entry name" value="MFS general substrate transporter like domains"/>
    <property type="match status" value="2"/>
</dbReference>
<evidence type="ECO:0000313" key="9">
    <source>
        <dbReference type="Proteomes" id="UP000229498"/>
    </source>
</evidence>
<evidence type="ECO:0000256" key="6">
    <source>
        <dbReference type="SAM" id="Phobius"/>
    </source>
</evidence>
<feature type="transmembrane region" description="Helical" evidence="6">
    <location>
        <begin position="217"/>
        <end position="238"/>
    </location>
</feature>
<dbReference type="Pfam" id="PF07690">
    <property type="entry name" value="MFS_1"/>
    <property type="match status" value="2"/>
</dbReference>
<dbReference type="EMBL" id="PHIG01000013">
    <property type="protein sequence ID" value="PJK30878.1"/>
    <property type="molecule type" value="Genomic_DNA"/>
</dbReference>
<feature type="transmembrane region" description="Helical" evidence="6">
    <location>
        <begin position="139"/>
        <end position="159"/>
    </location>
</feature>
<dbReference type="PANTHER" id="PTHR43124:SF3">
    <property type="entry name" value="CHLORAMPHENICOL EFFLUX PUMP RV0191"/>
    <property type="match status" value="1"/>
</dbReference>
<keyword evidence="9" id="KW-1185">Reference proteome</keyword>
<evidence type="ECO:0000256" key="1">
    <source>
        <dbReference type="ARBA" id="ARBA00004651"/>
    </source>
</evidence>
<keyword evidence="5 6" id="KW-0472">Membrane</keyword>
<feature type="transmembrane region" description="Helical" evidence="6">
    <location>
        <begin position="82"/>
        <end position="100"/>
    </location>
</feature>
<reference evidence="8 9" key="1">
    <citation type="submission" date="2017-11" db="EMBL/GenBank/DDBJ databases">
        <title>Draft genome sequence of Rhizobiales bacterium SY3-13.</title>
        <authorList>
            <person name="Sun C."/>
        </authorList>
    </citation>
    <scope>NUCLEOTIDE SEQUENCE [LARGE SCALE GENOMIC DNA]</scope>
    <source>
        <strain evidence="8 9">SY3-13</strain>
    </source>
</reference>
<dbReference type="Proteomes" id="UP000229498">
    <property type="component" value="Unassembled WGS sequence"/>
</dbReference>
<feature type="transmembrane region" description="Helical" evidence="6">
    <location>
        <begin position="12"/>
        <end position="29"/>
    </location>
</feature>
<evidence type="ECO:0000256" key="2">
    <source>
        <dbReference type="ARBA" id="ARBA00022475"/>
    </source>
</evidence>
<dbReference type="InterPro" id="IPR036259">
    <property type="entry name" value="MFS_trans_sf"/>
</dbReference>
<dbReference type="SUPFAM" id="SSF103473">
    <property type="entry name" value="MFS general substrate transporter"/>
    <property type="match status" value="1"/>
</dbReference>
<keyword evidence="4 6" id="KW-1133">Transmembrane helix</keyword>
<dbReference type="AlphaFoldDB" id="A0A2M9G589"/>
<gene>
    <name evidence="8" type="ORF">CVT23_04515</name>
</gene>
<keyword evidence="2" id="KW-1003">Cell membrane</keyword>
<dbReference type="InterPro" id="IPR011701">
    <property type="entry name" value="MFS"/>
</dbReference>
<feature type="domain" description="Major facilitator superfamily (MFS) profile" evidence="7">
    <location>
        <begin position="15"/>
        <end position="410"/>
    </location>
</feature>
<dbReference type="RefSeq" id="WP_109793017.1">
    <property type="nucleotide sequence ID" value="NZ_PHIG01000013.1"/>
</dbReference>
<evidence type="ECO:0000313" key="8">
    <source>
        <dbReference type="EMBL" id="PJK30878.1"/>
    </source>
</evidence>
<evidence type="ECO:0000256" key="3">
    <source>
        <dbReference type="ARBA" id="ARBA00022692"/>
    </source>
</evidence>
<keyword evidence="3 6" id="KW-0812">Transmembrane</keyword>
<name>A0A2M9G589_9PROT</name>
<dbReference type="InterPro" id="IPR020846">
    <property type="entry name" value="MFS_dom"/>
</dbReference>
<dbReference type="GO" id="GO:0022857">
    <property type="term" value="F:transmembrane transporter activity"/>
    <property type="evidence" value="ECO:0007669"/>
    <property type="project" value="InterPro"/>
</dbReference>
<feature type="transmembrane region" description="Helical" evidence="6">
    <location>
        <begin position="287"/>
        <end position="308"/>
    </location>
</feature>
<feature type="transmembrane region" description="Helical" evidence="6">
    <location>
        <begin position="49"/>
        <end position="70"/>
    </location>
</feature>
<comment type="subcellular location">
    <subcellularLocation>
        <location evidence="1">Cell membrane</location>
        <topology evidence="1">Multi-pass membrane protein</topology>
    </subcellularLocation>
</comment>
<feature type="transmembrane region" description="Helical" evidence="6">
    <location>
        <begin position="346"/>
        <end position="364"/>
    </location>
</feature>
<organism evidence="8 9">
    <name type="scientific">Minwuia thermotolerans</name>
    <dbReference type="NCBI Taxonomy" id="2056226"/>
    <lineage>
        <taxon>Bacteria</taxon>
        <taxon>Pseudomonadati</taxon>
        <taxon>Pseudomonadota</taxon>
        <taxon>Alphaproteobacteria</taxon>
        <taxon>Minwuiales</taxon>
        <taxon>Minwuiaceae</taxon>
        <taxon>Minwuia</taxon>
    </lineage>
</organism>
<feature type="transmembrane region" description="Helical" evidence="6">
    <location>
        <begin position="165"/>
        <end position="187"/>
    </location>
</feature>
<evidence type="ECO:0000259" key="7">
    <source>
        <dbReference type="PROSITE" id="PS50850"/>
    </source>
</evidence>